<gene>
    <name evidence="6" type="ORF">AUP43_15405</name>
</gene>
<comment type="pathway">
    <text evidence="1">Lipid metabolism.</text>
</comment>
<dbReference type="GO" id="GO:0003841">
    <property type="term" value="F:1-acylglycerol-3-phosphate O-acyltransferase activity"/>
    <property type="evidence" value="ECO:0007669"/>
    <property type="project" value="TreeGrafter"/>
</dbReference>
<feature type="domain" description="Phospholipid/glycerol acyltransferase" evidence="5">
    <location>
        <begin position="70"/>
        <end position="184"/>
    </location>
</feature>
<evidence type="ECO:0000256" key="3">
    <source>
        <dbReference type="ARBA" id="ARBA00023315"/>
    </source>
</evidence>
<keyword evidence="3 6" id="KW-0012">Acyltransferase</keyword>
<keyword evidence="4" id="KW-1133">Transmembrane helix</keyword>
<protein>
    <submittedName>
        <fullName evidence="6">Acyl-phosphate glycerol 3-phosphate acyltransferase</fullName>
    </submittedName>
</protein>
<reference evidence="6 7" key="1">
    <citation type="submission" date="2015-12" db="EMBL/GenBank/DDBJ databases">
        <title>Genome sequence of Oceanibaculum pacificum MCCC 1A02656.</title>
        <authorList>
            <person name="Lu L."/>
            <person name="Lai Q."/>
            <person name="Shao Z."/>
            <person name="Qian P."/>
        </authorList>
    </citation>
    <scope>NUCLEOTIDE SEQUENCE [LARGE SCALE GENOMIC DNA]</scope>
    <source>
        <strain evidence="6 7">MCCC 1A02656</strain>
    </source>
</reference>
<evidence type="ECO:0000256" key="2">
    <source>
        <dbReference type="ARBA" id="ARBA00022679"/>
    </source>
</evidence>
<keyword evidence="4" id="KW-0472">Membrane</keyword>
<keyword evidence="2 6" id="KW-0808">Transferase</keyword>
<dbReference type="RefSeq" id="WP_067551477.1">
    <property type="nucleotide sequence ID" value="NZ_LPXN01000003.1"/>
</dbReference>
<proteinExistence type="predicted"/>
<accession>A0A154WGX1</accession>
<feature type="transmembrane region" description="Helical" evidence="4">
    <location>
        <begin position="12"/>
        <end position="33"/>
    </location>
</feature>
<dbReference type="STRING" id="580166.AUP43_15405"/>
<sequence>MMWVRSLLFNASFYVWTALVATAGLPLLVSPLLVRVGQRLWAVGVVVLLRVFVGVRHEIRGREHLPDGPFIVAAKHQSAWETIIFFLLLDRPAYILKKELLSIPLYGWYALRGGHIAIDRKGGAKALRQLVLDTRAAAALGKVPVIFPQGTRTAPGADVPYQAGIAALYRGMNLPVVPAALNSGLFWGRNAFMKTPGTIVLEFLPPIPPGLEKGAFMTELESRTEAASDRLLEEGRR</sequence>
<dbReference type="PANTHER" id="PTHR10434">
    <property type="entry name" value="1-ACYL-SN-GLYCEROL-3-PHOSPHATE ACYLTRANSFERASE"/>
    <property type="match status" value="1"/>
</dbReference>
<evidence type="ECO:0000259" key="5">
    <source>
        <dbReference type="SMART" id="SM00563"/>
    </source>
</evidence>
<dbReference type="SUPFAM" id="SSF69593">
    <property type="entry name" value="Glycerol-3-phosphate (1)-acyltransferase"/>
    <property type="match status" value="1"/>
</dbReference>
<evidence type="ECO:0000313" key="7">
    <source>
        <dbReference type="Proteomes" id="UP000076400"/>
    </source>
</evidence>
<dbReference type="OrthoDB" id="5290997at2"/>
<comment type="caution">
    <text evidence="6">The sequence shown here is derived from an EMBL/GenBank/DDBJ whole genome shotgun (WGS) entry which is preliminary data.</text>
</comment>
<dbReference type="EMBL" id="LPXN01000003">
    <property type="protein sequence ID" value="KZD12719.1"/>
    <property type="molecule type" value="Genomic_DNA"/>
</dbReference>
<evidence type="ECO:0000313" key="6">
    <source>
        <dbReference type="EMBL" id="KZD12719.1"/>
    </source>
</evidence>
<dbReference type="InterPro" id="IPR002123">
    <property type="entry name" value="Plipid/glycerol_acylTrfase"/>
</dbReference>
<dbReference type="AlphaFoldDB" id="A0A154WGX1"/>
<dbReference type="Pfam" id="PF01553">
    <property type="entry name" value="Acyltransferase"/>
    <property type="match status" value="1"/>
</dbReference>
<keyword evidence="7" id="KW-1185">Reference proteome</keyword>
<dbReference type="Proteomes" id="UP000076400">
    <property type="component" value="Unassembled WGS sequence"/>
</dbReference>
<dbReference type="PANTHER" id="PTHR10434:SF40">
    <property type="entry name" value="1-ACYL-SN-GLYCEROL-3-PHOSPHATE ACYLTRANSFERASE"/>
    <property type="match status" value="1"/>
</dbReference>
<name>A0A154WGX1_9PROT</name>
<dbReference type="SMART" id="SM00563">
    <property type="entry name" value="PlsC"/>
    <property type="match status" value="1"/>
</dbReference>
<evidence type="ECO:0000256" key="4">
    <source>
        <dbReference type="SAM" id="Phobius"/>
    </source>
</evidence>
<evidence type="ECO:0000256" key="1">
    <source>
        <dbReference type="ARBA" id="ARBA00005189"/>
    </source>
</evidence>
<keyword evidence="4" id="KW-0812">Transmembrane</keyword>
<dbReference type="CDD" id="cd07989">
    <property type="entry name" value="LPLAT_AGPAT-like"/>
    <property type="match status" value="1"/>
</dbReference>
<organism evidence="6 7">
    <name type="scientific">Oceanibaculum pacificum</name>
    <dbReference type="NCBI Taxonomy" id="580166"/>
    <lineage>
        <taxon>Bacteria</taxon>
        <taxon>Pseudomonadati</taxon>
        <taxon>Pseudomonadota</taxon>
        <taxon>Alphaproteobacteria</taxon>
        <taxon>Rhodospirillales</taxon>
        <taxon>Oceanibaculaceae</taxon>
        <taxon>Oceanibaculum</taxon>
    </lineage>
</organism>
<dbReference type="GO" id="GO:0006654">
    <property type="term" value="P:phosphatidic acid biosynthetic process"/>
    <property type="evidence" value="ECO:0007669"/>
    <property type="project" value="TreeGrafter"/>
</dbReference>